<reference evidence="2" key="1">
    <citation type="submission" date="2005-09" db="EMBL/GenBank/DDBJ databases">
        <authorList>
            <person name="Mural R.J."/>
            <person name="Li P.W."/>
            <person name="Adams M.D."/>
            <person name="Amanatides P.G."/>
            <person name="Baden-Tillson H."/>
            <person name="Barnstead M."/>
            <person name="Chin S.H."/>
            <person name="Dew I."/>
            <person name="Evans C.A."/>
            <person name="Ferriera S."/>
            <person name="Flanigan M."/>
            <person name="Fosler C."/>
            <person name="Glodek A."/>
            <person name="Gu Z."/>
            <person name="Holt R.A."/>
            <person name="Jennings D."/>
            <person name="Kraft C.L."/>
            <person name="Lu F."/>
            <person name="Nguyen T."/>
            <person name="Nusskern D.R."/>
            <person name="Pfannkoch C.M."/>
            <person name="Sitter C."/>
            <person name="Sutton G.G."/>
            <person name="Venter J.C."/>
            <person name="Wang Z."/>
            <person name="Woodage T."/>
            <person name="Zheng X.H."/>
            <person name="Zhong F."/>
        </authorList>
    </citation>
    <scope>NUCLEOTIDE SEQUENCE [LARGE SCALE GENOMIC DNA]</scope>
    <source>
        <strain>BN</strain>
        <strain evidence="2">Sprague-Dawley</strain>
    </source>
</reference>
<evidence type="ECO:0000313" key="1">
    <source>
        <dbReference type="EMBL" id="EDM13174.1"/>
    </source>
</evidence>
<organism evidence="1 2">
    <name type="scientific">Rattus norvegicus</name>
    <name type="common">Rat</name>
    <dbReference type="NCBI Taxonomy" id="10116"/>
    <lineage>
        <taxon>Eukaryota</taxon>
        <taxon>Metazoa</taxon>
        <taxon>Chordata</taxon>
        <taxon>Craniata</taxon>
        <taxon>Vertebrata</taxon>
        <taxon>Euteleostomi</taxon>
        <taxon>Mammalia</taxon>
        <taxon>Eutheria</taxon>
        <taxon>Euarchontoglires</taxon>
        <taxon>Glires</taxon>
        <taxon>Rodentia</taxon>
        <taxon>Myomorpha</taxon>
        <taxon>Muroidea</taxon>
        <taxon>Muridae</taxon>
        <taxon>Murinae</taxon>
        <taxon>Rattus</taxon>
    </lineage>
</organism>
<sequence length="84" mass="9479">MEKPGDRMEDDTVFQPLLFPPTSCLSVVSHCGTREWDLKSLPYWNLIGTPRNRGEMVAVILSRGAAVDEDNSSLLGRVQLWPFM</sequence>
<dbReference type="Proteomes" id="UP000234681">
    <property type="component" value="Chromosome 1"/>
</dbReference>
<gene>
    <name evidence="1" type="ORF">rCG_47713</name>
</gene>
<protein>
    <submittedName>
        <fullName evidence="1">RCG47713</fullName>
    </submittedName>
</protein>
<dbReference type="EMBL" id="CH473953">
    <property type="protein sequence ID" value="EDM13174.1"/>
    <property type="molecule type" value="Genomic_DNA"/>
</dbReference>
<evidence type="ECO:0000313" key="2">
    <source>
        <dbReference type="Proteomes" id="UP000234681"/>
    </source>
</evidence>
<name>A6I143_RAT</name>
<accession>A6I143</accession>
<dbReference type="AlphaFoldDB" id="A6I143"/>
<proteinExistence type="predicted"/>